<comment type="similarity">
    <text evidence="1">Belongs to the LysR transcriptional regulatory family.</text>
</comment>
<dbReference type="AlphaFoldDB" id="A0A6B2NHD4"/>
<keyword evidence="4" id="KW-0804">Transcription</keyword>
<dbReference type="InterPro" id="IPR036388">
    <property type="entry name" value="WH-like_DNA-bd_sf"/>
</dbReference>
<dbReference type="Gene3D" id="3.40.190.290">
    <property type="match status" value="1"/>
</dbReference>
<dbReference type="GO" id="GO:0010628">
    <property type="term" value="P:positive regulation of gene expression"/>
    <property type="evidence" value="ECO:0007669"/>
    <property type="project" value="TreeGrafter"/>
</dbReference>
<evidence type="ECO:0000256" key="3">
    <source>
        <dbReference type="ARBA" id="ARBA00023125"/>
    </source>
</evidence>
<dbReference type="PRINTS" id="PR00039">
    <property type="entry name" value="HTHLYSR"/>
</dbReference>
<proteinExistence type="inferred from homology"/>
<evidence type="ECO:0000256" key="4">
    <source>
        <dbReference type="ARBA" id="ARBA00023163"/>
    </source>
</evidence>
<accession>A0A6B2NHD4</accession>
<dbReference type="RefSeq" id="WP_164126969.1">
    <property type="nucleotide sequence ID" value="NZ_JAAGOX010000002.1"/>
</dbReference>
<keyword evidence="2" id="KW-0805">Transcription regulation</keyword>
<evidence type="ECO:0000256" key="1">
    <source>
        <dbReference type="ARBA" id="ARBA00009437"/>
    </source>
</evidence>
<dbReference type="InterPro" id="IPR005119">
    <property type="entry name" value="LysR_subst-bd"/>
</dbReference>
<sequence length="303" mass="33904">MAKPKTWHSLPEYFALRALMQTGTTTGAAHQLGLSQSAVSRSVASLEHRLGTALFEREAGRLRPTQEAVRLNLRLDPLFEALDRIDGQTEPVRETLRLIAPPSYAHRFLVAQISSFMAMNPAFFVSFEVNTSDEVTRGILDDRFDLGISGVEQSRAGVKTMPYRVSGAVCAMPPDHPLAGRDRIKPIDLHGQNMIALTRRHVRRGQMERLLHQARATPRIVAEVSTSFAAADLAREGVGLTVINPFPIYHYRAGDLAFVPFASDLEYRSYFLVSETRPMTRPARAFMRHLRLNTPPDPFSRKA</sequence>
<dbReference type="SUPFAM" id="SSF53850">
    <property type="entry name" value="Periplasmic binding protein-like II"/>
    <property type="match status" value="1"/>
</dbReference>
<dbReference type="GO" id="GO:0043565">
    <property type="term" value="F:sequence-specific DNA binding"/>
    <property type="evidence" value="ECO:0007669"/>
    <property type="project" value="TreeGrafter"/>
</dbReference>
<dbReference type="EMBL" id="JAAGOX010000002">
    <property type="protein sequence ID" value="NDW43581.1"/>
    <property type="molecule type" value="Genomic_DNA"/>
</dbReference>
<dbReference type="InterPro" id="IPR036390">
    <property type="entry name" value="WH_DNA-bd_sf"/>
</dbReference>
<dbReference type="Gene3D" id="1.10.10.10">
    <property type="entry name" value="Winged helix-like DNA-binding domain superfamily/Winged helix DNA-binding domain"/>
    <property type="match status" value="1"/>
</dbReference>
<evidence type="ECO:0000256" key="2">
    <source>
        <dbReference type="ARBA" id="ARBA00023015"/>
    </source>
</evidence>
<feature type="domain" description="HTH lysR-type" evidence="5">
    <location>
        <begin position="15"/>
        <end position="65"/>
    </location>
</feature>
<dbReference type="InterPro" id="IPR000847">
    <property type="entry name" value="LysR_HTH_N"/>
</dbReference>
<evidence type="ECO:0000313" key="6">
    <source>
        <dbReference type="EMBL" id="NDW43581.1"/>
    </source>
</evidence>
<dbReference type="SUPFAM" id="SSF46785">
    <property type="entry name" value="Winged helix' DNA-binding domain"/>
    <property type="match status" value="1"/>
</dbReference>
<organism evidence="6">
    <name type="scientific">Ruegeria sp. PrR005</name>
    <dbReference type="NCBI Taxonomy" id="2706882"/>
    <lineage>
        <taxon>Bacteria</taxon>
        <taxon>Pseudomonadati</taxon>
        <taxon>Pseudomonadota</taxon>
        <taxon>Alphaproteobacteria</taxon>
        <taxon>Rhodobacterales</taxon>
        <taxon>Roseobacteraceae</taxon>
        <taxon>Ruegeria</taxon>
    </lineage>
</organism>
<name>A0A6B2NHD4_9RHOB</name>
<dbReference type="Pfam" id="PF00126">
    <property type="entry name" value="HTH_1"/>
    <property type="match status" value="1"/>
</dbReference>
<keyword evidence="3" id="KW-0238">DNA-binding</keyword>
<dbReference type="PANTHER" id="PTHR30427">
    <property type="entry name" value="TRANSCRIPTIONAL ACTIVATOR PROTEIN LYSR"/>
    <property type="match status" value="1"/>
</dbReference>
<evidence type="ECO:0000259" key="5">
    <source>
        <dbReference type="PROSITE" id="PS50931"/>
    </source>
</evidence>
<dbReference type="PROSITE" id="PS50931">
    <property type="entry name" value="HTH_LYSR"/>
    <property type="match status" value="1"/>
</dbReference>
<dbReference type="PANTHER" id="PTHR30427:SF1">
    <property type="entry name" value="TRANSCRIPTIONAL ACTIVATOR PROTEIN LYSR"/>
    <property type="match status" value="1"/>
</dbReference>
<dbReference type="GO" id="GO:0003700">
    <property type="term" value="F:DNA-binding transcription factor activity"/>
    <property type="evidence" value="ECO:0007669"/>
    <property type="project" value="InterPro"/>
</dbReference>
<reference evidence="6" key="1">
    <citation type="submission" date="2020-02" db="EMBL/GenBank/DDBJ databases">
        <title>Delineation of the pyrene-degrading pathway in Roseobacter clade bacteria by genomic analysis.</title>
        <authorList>
            <person name="Zhou H."/>
            <person name="Wang H."/>
        </authorList>
    </citation>
    <scope>NUCLEOTIDE SEQUENCE</scope>
    <source>
        <strain evidence="6">PrR005</strain>
    </source>
</reference>
<gene>
    <name evidence="6" type="ORF">G0P99_01255</name>
</gene>
<dbReference type="Pfam" id="PF03466">
    <property type="entry name" value="LysR_substrate"/>
    <property type="match status" value="1"/>
</dbReference>
<protein>
    <submittedName>
        <fullName evidence="6">LysR family transcriptional regulator</fullName>
    </submittedName>
</protein>
<comment type="caution">
    <text evidence="6">The sequence shown here is derived from an EMBL/GenBank/DDBJ whole genome shotgun (WGS) entry which is preliminary data.</text>
</comment>